<keyword evidence="2" id="KW-0378">Hydrolase</keyword>
<name>A0A024HPF1_PSEKB</name>
<dbReference type="RefSeq" id="WP_052355386.1">
    <property type="nucleotide sequence ID" value="NZ_HG322950.1"/>
</dbReference>
<reference evidence="2 3" key="1">
    <citation type="submission" date="2013-03" db="EMBL/GenBank/DDBJ databases">
        <authorList>
            <person name="Linke B."/>
        </authorList>
    </citation>
    <scope>NUCLEOTIDE SEQUENCE [LARGE SCALE GENOMIC DNA]</scope>
    <source>
        <strain evidence="2 3">B13</strain>
    </source>
</reference>
<organism evidence="2 3">
    <name type="scientific">Pseudomonas knackmussii (strain DSM 6978 / CCUG 54928 / LMG 23759 / B13)</name>
    <dbReference type="NCBI Taxonomy" id="1301098"/>
    <lineage>
        <taxon>Bacteria</taxon>
        <taxon>Pseudomonadati</taxon>
        <taxon>Pseudomonadota</taxon>
        <taxon>Gammaproteobacteria</taxon>
        <taxon>Pseudomonadales</taxon>
        <taxon>Pseudomonadaceae</taxon>
        <taxon>Pseudomonas</taxon>
    </lineage>
</organism>
<protein>
    <submittedName>
        <fullName evidence="2">Alpha/beta hydrolase fold protein</fullName>
    </submittedName>
</protein>
<reference evidence="2 3" key="2">
    <citation type="submission" date="2014-05" db="EMBL/GenBank/DDBJ databases">
        <title>Genome sequence of the 3-chlorobenzoate degrading bacterium Pseudomonas knackmussii B13 shows multiple evidence for horizontal gene transfer.</title>
        <authorList>
            <person name="Miyazaki R."/>
            <person name="Bertelli C."/>
            <person name="Falquet L."/>
            <person name="Robinson-Rechavi M."/>
            <person name="Gharib W."/>
            <person name="Roy S."/>
            <person name="Van der Meer J.R."/>
        </authorList>
    </citation>
    <scope>NUCLEOTIDE SEQUENCE [LARGE SCALE GENOMIC DNA]</scope>
    <source>
        <strain evidence="2 3">B13</strain>
    </source>
</reference>
<dbReference type="Pfam" id="PF12146">
    <property type="entry name" value="Hydrolase_4"/>
    <property type="match status" value="1"/>
</dbReference>
<dbReference type="GO" id="GO:0016787">
    <property type="term" value="F:hydrolase activity"/>
    <property type="evidence" value="ECO:0007669"/>
    <property type="project" value="UniProtKB-KW"/>
</dbReference>
<evidence type="ECO:0000259" key="1">
    <source>
        <dbReference type="Pfam" id="PF12146"/>
    </source>
</evidence>
<dbReference type="InterPro" id="IPR029058">
    <property type="entry name" value="AB_hydrolase_fold"/>
</dbReference>
<dbReference type="KEGG" id="pkc:PKB_5094"/>
<dbReference type="HOGENOM" id="CLU_086013_0_0_6"/>
<dbReference type="Proteomes" id="UP000025241">
    <property type="component" value="Chromosome I"/>
</dbReference>
<dbReference type="EMBL" id="HG322950">
    <property type="protein sequence ID" value="CDF86407.1"/>
    <property type="molecule type" value="Genomic_DNA"/>
</dbReference>
<dbReference type="PATRIC" id="fig|1301098.3.peg.5066"/>
<keyword evidence="3" id="KW-1185">Reference proteome</keyword>
<dbReference type="Gene3D" id="3.40.50.1820">
    <property type="entry name" value="alpha/beta hydrolase"/>
    <property type="match status" value="1"/>
</dbReference>
<dbReference type="OrthoDB" id="7813811at2"/>
<feature type="domain" description="Serine aminopeptidase S33" evidence="1">
    <location>
        <begin position="39"/>
        <end position="250"/>
    </location>
</feature>
<proteinExistence type="predicted"/>
<dbReference type="PANTHER" id="PTHR11005">
    <property type="entry name" value="LYSOSOMAL ACID LIPASE-RELATED"/>
    <property type="match status" value="1"/>
</dbReference>
<dbReference type="STRING" id="1301098.PKB_5094"/>
<dbReference type="eggNOG" id="COG2267">
    <property type="taxonomic scope" value="Bacteria"/>
</dbReference>
<accession>A0A024HPF1</accession>
<evidence type="ECO:0000313" key="2">
    <source>
        <dbReference type="EMBL" id="CDF86407.1"/>
    </source>
</evidence>
<evidence type="ECO:0000313" key="3">
    <source>
        <dbReference type="Proteomes" id="UP000025241"/>
    </source>
</evidence>
<dbReference type="AlphaFoldDB" id="A0A024HPF1"/>
<dbReference type="InterPro" id="IPR022742">
    <property type="entry name" value="Hydrolase_4"/>
</dbReference>
<dbReference type="SUPFAM" id="SSF53474">
    <property type="entry name" value="alpha/beta-Hydrolases"/>
    <property type="match status" value="1"/>
</dbReference>
<gene>
    <name evidence="2" type="ORF">PKB_5094</name>
</gene>
<sequence>MSESISAFASAEIPVERIRTGDGLHLALYRIGAADGLPVILTHGTFSNYRSCLGLANFLAARGFACWIFDWRGHGASDNGDYQHSFDEVADHDVPAVLDAVHQRSGQPAQFWIGHSGGGLIASMWAARNPAQARERMRGLVLLGSQATAAAERPLHRWAIHAYDWLLRGRRTAPQQRKRIGPETESARLMRQWCQWNLRARFQGEDGFDYLHGLAGLRLPVLGLAGSGDRFIAPASGCQTLVRAFDAGDASFRLCGNATGFREDYSHNRLVLSRNASLELWPLIADWMAQR</sequence>